<gene>
    <name evidence="1" type="ORF">BURPS1710A_0604</name>
</gene>
<proteinExistence type="predicted"/>
<evidence type="ECO:0000313" key="1">
    <source>
        <dbReference type="EMBL" id="EET07327.1"/>
    </source>
</evidence>
<dbReference type="Proteomes" id="UP000001812">
    <property type="component" value="Chromosome I"/>
</dbReference>
<protein>
    <submittedName>
        <fullName evidence="1">Uncharacterized protein</fullName>
    </submittedName>
</protein>
<accession>A0A0E1WCP3</accession>
<organism evidence="1">
    <name type="scientific">Burkholderia pseudomallei 1710a</name>
    <dbReference type="NCBI Taxonomy" id="320371"/>
    <lineage>
        <taxon>Bacteria</taxon>
        <taxon>Pseudomonadati</taxon>
        <taxon>Pseudomonadota</taxon>
        <taxon>Betaproteobacteria</taxon>
        <taxon>Burkholderiales</taxon>
        <taxon>Burkholderiaceae</taxon>
        <taxon>Burkholderia</taxon>
        <taxon>pseudomallei group</taxon>
    </lineage>
</organism>
<reference evidence="1" key="1">
    <citation type="submission" date="2009-05" db="EMBL/GenBank/DDBJ databases">
        <authorList>
            <person name="Harkins D.M."/>
            <person name="DeShazer D."/>
            <person name="Woods D.E."/>
            <person name="Brinkac L.M."/>
            <person name="Brown K.A."/>
            <person name="Hung G.C."/>
            <person name="Tuanyok A."/>
            <person name="Zhang B."/>
            <person name="Nierman W.C."/>
        </authorList>
    </citation>
    <scope>NUCLEOTIDE SEQUENCE [LARGE SCALE GENOMIC DNA]</scope>
    <source>
        <strain evidence="1">1710a</strain>
    </source>
</reference>
<dbReference type="EMBL" id="CM000832">
    <property type="protein sequence ID" value="EET07327.1"/>
    <property type="molecule type" value="Genomic_DNA"/>
</dbReference>
<dbReference type="HOGENOM" id="CLU_3077626_0_0_4"/>
<name>A0A0E1WCP3_BURPE</name>
<dbReference type="AlphaFoldDB" id="A0A0E1WCP3"/>
<sequence>MTPGLRRAALRDARRALACEAGRRAKCVPAARTRRWGRMPPSVTRFGREPLA</sequence>